<name>H2Z1X0_CIOSA</name>
<proteinExistence type="predicted"/>
<dbReference type="HOGENOM" id="CLU_2432488_0_0_1"/>
<dbReference type="Proteomes" id="UP000007875">
    <property type="component" value="Unassembled WGS sequence"/>
</dbReference>
<feature type="transmembrane region" description="Helical" evidence="1">
    <location>
        <begin position="44"/>
        <end position="68"/>
    </location>
</feature>
<dbReference type="AlphaFoldDB" id="H2Z1X0"/>
<sequence>MIDQYESIEIRLDGPQRTPSDATAYVRPNHPSWKNNADVITDTYIAYITTAAVVVISTAFLIAAFGLFKWATNDVIHRPSASFIQRTPPPY</sequence>
<evidence type="ECO:0000256" key="1">
    <source>
        <dbReference type="SAM" id="Phobius"/>
    </source>
</evidence>
<dbReference type="InParanoid" id="H2Z1X0"/>
<accession>H2Z1X0</accession>
<reference evidence="2" key="2">
    <citation type="submission" date="2025-08" db="UniProtKB">
        <authorList>
            <consortium name="Ensembl"/>
        </authorList>
    </citation>
    <scope>IDENTIFICATION</scope>
</reference>
<evidence type="ECO:0000313" key="2">
    <source>
        <dbReference type="Ensembl" id="ENSCSAVP00000011582.1"/>
    </source>
</evidence>
<protein>
    <submittedName>
        <fullName evidence="2">Uncharacterized protein</fullName>
    </submittedName>
</protein>
<evidence type="ECO:0000313" key="3">
    <source>
        <dbReference type="Proteomes" id="UP000007875"/>
    </source>
</evidence>
<dbReference type="Ensembl" id="ENSCSAVT00000011716.1">
    <property type="protein sequence ID" value="ENSCSAVP00000011582.1"/>
    <property type="gene ID" value="ENSCSAVG00000006793.1"/>
</dbReference>
<reference evidence="2" key="3">
    <citation type="submission" date="2025-09" db="UniProtKB">
        <authorList>
            <consortium name="Ensembl"/>
        </authorList>
    </citation>
    <scope>IDENTIFICATION</scope>
</reference>
<organism evidence="2 3">
    <name type="scientific">Ciona savignyi</name>
    <name type="common">Pacific transparent sea squirt</name>
    <dbReference type="NCBI Taxonomy" id="51511"/>
    <lineage>
        <taxon>Eukaryota</taxon>
        <taxon>Metazoa</taxon>
        <taxon>Chordata</taxon>
        <taxon>Tunicata</taxon>
        <taxon>Ascidiacea</taxon>
        <taxon>Phlebobranchia</taxon>
        <taxon>Cionidae</taxon>
        <taxon>Ciona</taxon>
    </lineage>
</organism>
<reference evidence="3" key="1">
    <citation type="submission" date="2003-08" db="EMBL/GenBank/DDBJ databases">
        <authorList>
            <person name="Birren B."/>
            <person name="Nusbaum C."/>
            <person name="Abebe A."/>
            <person name="Abouelleil A."/>
            <person name="Adekoya E."/>
            <person name="Ait-zahra M."/>
            <person name="Allen N."/>
            <person name="Allen T."/>
            <person name="An P."/>
            <person name="Anderson M."/>
            <person name="Anderson S."/>
            <person name="Arachchi H."/>
            <person name="Armbruster J."/>
            <person name="Bachantsang P."/>
            <person name="Baldwin J."/>
            <person name="Barry A."/>
            <person name="Bayul T."/>
            <person name="Blitshsteyn B."/>
            <person name="Bloom T."/>
            <person name="Blye J."/>
            <person name="Boguslavskiy L."/>
            <person name="Borowsky M."/>
            <person name="Boukhgalter B."/>
            <person name="Brunache A."/>
            <person name="Butler J."/>
            <person name="Calixte N."/>
            <person name="Calvo S."/>
            <person name="Camarata J."/>
            <person name="Campo K."/>
            <person name="Chang J."/>
            <person name="Cheshatsang Y."/>
            <person name="Citroen M."/>
            <person name="Collymore A."/>
            <person name="Considine T."/>
            <person name="Cook A."/>
            <person name="Cooke P."/>
            <person name="Corum B."/>
            <person name="Cuomo C."/>
            <person name="David R."/>
            <person name="Dawoe T."/>
            <person name="Degray S."/>
            <person name="Dodge S."/>
            <person name="Dooley K."/>
            <person name="Dorje P."/>
            <person name="Dorjee K."/>
            <person name="Dorris L."/>
            <person name="Duffey N."/>
            <person name="Dupes A."/>
            <person name="Elkins T."/>
            <person name="Engels R."/>
            <person name="Erickson J."/>
            <person name="Farina A."/>
            <person name="Faro S."/>
            <person name="Ferreira P."/>
            <person name="Fischer H."/>
            <person name="Fitzgerald M."/>
            <person name="Foley K."/>
            <person name="Gage D."/>
            <person name="Galagan J."/>
            <person name="Gearin G."/>
            <person name="Gnerre S."/>
            <person name="Gnirke A."/>
            <person name="Goyette A."/>
            <person name="Graham J."/>
            <person name="Grandbois E."/>
            <person name="Gyaltsen K."/>
            <person name="Hafez N."/>
            <person name="Hagopian D."/>
            <person name="Hagos B."/>
            <person name="Hall J."/>
            <person name="Hatcher B."/>
            <person name="Heller A."/>
            <person name="Higgins H."/>
            <person name="Honan T."/>
            <person name="Horn A."/>
            <person name="Houde N."/>
            <person name="Hughes L."/>
            <person name="Hulme W."/>
            <person name="Husby E."/>
            <person name="Iliev I."/>
            <person name="Jaffe D."/>
            <person name="Jones C."/>
            <person name="Kamal M."/>
            <person name="Kamat A."/>
            <person name="Kamvysselis M."/>
            <person name="Karlsson E."/>
            <person name="Kells C."/>
            <person name="Kieu A."/>
            <person name="Kisner P."/>
            <person name="Kodira C."/>
            <person name="Kulbokas E."/>
            <person name="Labutti K."/>
            <person name="Lama D."/>
            <person name="Landers T."/>
            <person name="Leger J."/>
            <person name="Levine S."/>
            <person name="Lewis D."/>
            <person name="Lewis T."/>
            <person name="Lindblad-toh K."/>
            <person name="Liu X."/>
            <person name="Lokyitsang T."/>
            <person name="Lokyitsang Y."/>
            <person name="Lucien O."/>
            <person name="Lui A."/>
            <person name="Ma L.J."/>
            <person name="Mabbitt R."/>
            <person name="Macdonald J."/>
            <person name="Maclean C."/>
            <person name="Major J."/>
            <person name="Manning J."/>
            <person name="Marabella R."/>
            <person name="Maru K."/>
            <person name="Matthews C."/>
            <person name="Mauceli E."/>
            <person name="Mccarthy M."/>
            <person name="Mcdonough S."/>
            <person name="Mcghee T."/>
            <person name="Meldrim J."/>
            <person name="Meneus L."/>
            <person name="Mesirov J."/>
            <person name="Mihalev A."/>
            <person name="Mihova T."/>
            <person name="Mikkelsen T."/>
            <person name="Mlenga V."/>
            <person name="Moru K."/>
            <person name="Mozes J."/>
            <person name="Mulrain L."/>
            <person name="Munson G."/>
            <person name="Naylor J."/>
            <person name="Newes C."/>
            <person name="Nguyen C."/>
            <person name="Nguyen N."/>
            <person name="Nguyen T."/>
            <person name="Nicol R."/>
            <person name="Nielsen C."/>
            <person name="Nizzari M."/>
            <person name="Norbu C."/>
            <person name="Norbu N."/>
            <person name="O'donnell P."/>
            <person name="Okoawo O."/>
            <person name="O'leary S."/>
            <person name="Omotosho B."/>
            <person name="O'neill K."/>
            <person name="Osman S."/>
            <person name="Parker S."/>
            <person name="Perrin D."/>
            <person name="Phunkhang P."/>
            <person name="Piqani B."/>
            <person name="Purcell S."/>
            <person name="Rachupka T."/>
            <person name="Ramasamy U."/>
            <person name="Rameau R."/>
            <person name="Ray V."/>
            <person name="Raymond C."/>
            <person name="Retta R."/>
            <person name="Richardson S."/>
            <person name="Rise C."/>
            <person name="Rodriguez J."/>
            <person name="Rogers J."/>
            <person name="Rogov P."/>
            <person name="Rutman M."/>
            <person name="Schupbach R."/>
            <person name="Seaman C."/>
            <person name="Settipalli S."/>
            <person name="Sharpe T."/>
            <person name="Sheridan J."/>
            <person name="Sherpa N."/>
            <person name="Shi J."/>
            <person name="Smirnov S."/>
            <person name="Smith C."/>
            <person name="Sougnez C."/>
            <person name="Spencer B."/>
            <person name="Stalker J."/>
            <person name="Stange-thomann N."/>
            <person name="Stavropoulos S."/>
            <person name="Stetson K."/>
            <person name="Stone C."/>
            <person name="Stone S."/>
            <person name="Stubbs M."/>
            <person name="Talamas J."/>
            <person name="Tchuinga P."/>
            <person name="Tenzing P."/>
            <person name="Tesfaye S."/>
            <person name="Theodore J."/>
            <person name="Thoulutsang Y."/>
            <person name="Topham K."/>
            <person name="Towey S."/>
            <person name="Tsamla T."/>
            <person name="Tsomo N."/>
            <person name="Vallee D."/>
            <person name="Vassiliev H."/>
            <person name="Venkataraman V."/>
            <person name="Vinson J."/>
            <person name="Vo A."/>
            <person name="Wade C."/>
            <person name="Wang S."/>
            <person name="Wangchuk T."/>
            <person name="Wangdi T."/>
            <person name="Whittaker C."/>
            <person name="Wilkinson J."/>
            <person name="Wu Y."/>
            <person name="Wyman D."/>
            <person name="Yadav S."/>
            <person name="Yang S."/>
            <person name="Yang X."/>
            <person name="Yeager S."/>
            <person name="Yee E."/>
            <person name="Young G."/>
            <person name="Zainoun J."/>
            <person name="Zembeck L."/>
            <person name="Zimmer A."/>
            <person name="Zody M."/>
            <person name="Lander E."/>
        </authorList>
    </citation>
    <scope>NUCLEOTIDE SEQUENCE [LARGE SCALE GENOMIC DNA]</scope>
</reference>
<keyword evidence="3" id="KW-1185">Reference proteome</keyword>
<keyword evidence="1" id="KW-1133">Transmembrane helix</keyword>
<keyword evidence="1" id="KW-0472">Membrane</keyword>
<keyword evidence="1" id="KW-0812">Transmembrane</keyword>